<evidence type="ECO:0000256" key="4">
    <source>
        <dbReference type="ARBA" id="ARBA00022842"/>
    </source>
</evidence>
<evidence type="ECO:0000313" key="6">
    <source>
        <dbReference type="EMBL" id="MDI2090968.1"/>
    </source>
</evidence>
<dbReference type="InterPro" id="IPR011330">
    <property type="entry name" value="Glyco_hydro/deAcase_b/a-brl"/>
</dbReference>
<evidence type="ECO:0000256" key="2">
    <source>
        <dbReference type="ARBA" id="ARBA00022723"/>
    </source>
</evidence>
<protein>
    <submittedName>
        <fullName evidence="6">Hopanoid biosynthesis-associated protein HpnK</fullName>
    </submittedName>
</protein>
<keyword evidence="7" id="KW-1185">Reference proteome</keyword>
<evidence type="ECO:0000256" key="1">
    <source>
        <dbReference type="ARBA" id="ARBA00001946"/>
    </source>
</evidence>
<reference evidence="6" key="1">
    <citation type="submission" date="2023-05" db="EMBL/GenBank/DDBJ databases">
        <title>Whole genome sequence of Commensalibacter sp.</title>
        <authorList>
            <person name="Charoenyingcharoen P."/>
            <person name="Yukphan P."/>
        </authorList>
    </citation>
    <scope>NUCLEOTIDE SEQUENCE</scope>
    <source>
        <strain evidence="6">TBRC 16381</strain>
    </source>
</reference>
<proteinExistence type="predicted"/>
<comment type="cofactor">
    <cofactor evidence="1">
        <name>Mg(2+)</name>
        <dbReference type="ChEBI" id="CHEBI:18420"/>
    </cofactor>
</comment>
<dbReference type="NCBIfam" id="TIGR03473">
    <property type="entry name" value="HpnK"/>
    <property type="match status" value="1"/>
</dbReference>
<dbReference type="CDD" id="cd10804">
    <property type="entry name" value="YdjC_HpnK_like"/>
    <property type="match status" value="1"/>
</dbReference>
<organism evidence="6 7">
    <name type="scientific">Commensalibacter oyaizuii</name>
    <dbReference type="NCBI Taxonomy" id="3043873"/>
    <lineage>
        <taxon>Bacteria</taxon>
        <taxon>Pseudomonadati</taxon>
        <taxon>Pseudomonadota</taxon>
        <taxon>Alphaproteobacteria</taxon>
        <taxon>Acetobacterales</taxon>
        <taxon>Acetobacteraceae</taxon>
    </lineage>
</organism>
<evidence type="ECO:0000256" key="5">
    <source>
        <dbReference type="ARBA" id="ARBA00023277"/>
    </source>
</evidence>
<keyword evidence="3" id="KW-0378">Hydrolase</keyword>
<gene>
    <name evidence="6" type="primary">hpnK</name>
    <name evidence="6" type="ORF">QJV27_06210</name>
</gene>
<name>A0ABT6Q1K0_9PROT</name>
<keyword evidence="5" id="KW-0119">Carbohydrate metabolism</keyword>
<evidence type="ECO:0000256" key="3">
    <source>
        <dbReference type="ARBA" id="ARBA00022801"/>
    </source>
</evidence>
<dbReference type="InterPro" id="IPR017836">
    <property type="entry name" value="Hopanoid_biosynth-assoc_HpnK"/>
</dbReference>
<accession>A0ABT6Q1K0</accession>
<comment type="caution">
    <text evidence="6">The sequence shown here is derived from an EMBL/GenBank/DDBJ whole genome shotgun (WGS) entry which is preliminary data.</text>
</comment>
<dbReference type="Pfam" id="PF04794">
    <property type="entry name" value="YdjC"/>
    <property type="match status" value="1"/>
</dbReference>
<dbReference type="Proteomes" id="UP001431634">
    <property type="component" value="Unassembled WGS sequence"/>
</dbReference>
<sequence length="286" mass="32889">MTHNKYVLISADDFGLSVEVNEAIEIAHRQGMLSTANLMIAGDAAQDAIKRAKRLPNLRVGLHLVVIEGPSVLSHPEIPLLVNHQNLFPSNQLRMGIDYFFRKSVQQQLRKEIRAQLQAFANTGLSLDHVDVHKHMHLHPSIGKMLIEIGREFNLKNIRVPTEPVHILRAVDHTPLNQNIGNLLVQYWTKFLRYQVKQANMRCMDWCFGLSWCGHMTFERISNLLNHFPNGRSEIFFHPSISHSGLYNELMPDYEPTKELETLCHPDFPEILKENNIIPITWDNAI</sequence>
<dbReference type="SUPFAM" id="SSF88713">
    <property type="entry name" value="Glycoside hydrolase/deacetylase"/>
    <property type="match status" value="1"/>
</dbReference>
<dbReference type="Gene3D" id="3.20.20.370">
    <property type="entry name" value="Glycoside hydrolase/deacetylase"/>
    <property type="match status" value="1"/>
</dbReference>
<dbReference type="EMBL" id="JASBAO010000001">
    <property type="protein sequence ID" value="MDI2090968.1"/>
    <property type="molecule type" value="Genomic_DNA"/>
</dbReference>
<dbReference type="PANTHER" id="PTHR31609:SF1">
    <property type="entry name" value="CARBOHYDRATE DEACETYLASE"/>
    <property type="match status" value="1"/>
</dbReference>
<keyword evidence="2" id="KW-0479">Metal-binding</keyword>
<dbReference type="RefSeq" id="WP_281448082.1">
    <property type="nucleotide sequence ID" value="NZ_JASBAO010000001.1"/>
</dbReference>
<dbReference type="InterPro" id="IPR006879">
    <property type="entry name" value="YdjC-like"/>
</dbReference>
<dbReference type="PANTHER" id="PTHR31609">
    <property type="entry name" value="YDJC DEACETYLASE FAMILY MEMBER"/>
    <property type="match status" value="1"/>
</dbReference>
<keyword evidence="4" id="KW-0460">Magnesium</keyword>
<evidence type="ECO:0000313" key="7">
    <source>
        <dbReference type="Proteomes" id="UP001431634"/>
    </source>
</evidence>